<evidence type="ECO:0000313" key="2">
    <source>
        <dbReference type="EMBL" id="MBR7630922.1"/>
    </source>
</evidence>
<keyword evidence="1" id="KW-0472">Membrane</keyword>
<protein>
    <submittedName>
        <fullName evidence="2">Uncharacterized protein</fullName>
    </submittedName>
</protein>
<evidence type="ECO:0000256" key="1">
    <source>
        <dbReference type="SAM" id="Phobius"/>
    </source>
</evidence>
<gene>
    <name evidence="2" type="ORF">KAT72_18320</name>
</gene>
<dbReference type="Proteomes" id="UP000675653">
    <property type="component" value="Unassembled WGS sequence"/>
</dbReference>
<evidence type="ECO:0000313" key="3">
    <source>
        <dbReference type="Proteomes" id="UP000675653"/>
    </source>
</evidence>
<sequence>MHHACSAGDGTCGRTVSREVGRFGGAYLGAMWGAEVGGTLAVGAAGTVAVAVGVVLSAPVIAIVGVSGAVLGGYYAGSQFSKAGVVIGDKFADVVDSTSSDVADILYKIESSFK</sequence>
<organism evidence="2 3">
    <name type="scientific">Aeromonas popoffii</name>
    <dbReference type="NCBI Taxonomy" id="70856"/>
    <lineage>
        <taxon>Bacteria</taxon>
        <taxon>Pseudomonadati</taxon>
        <taxon>Pseudomonadota</taxon>
        <taxon>Gammaproteobacteria</taxon>
        <taxon>Aeromonadales</taxon>
        <taxon>Aeromonadaceae</taxon>
        <taxon>Aeromonas</taxon>
    </lineage>
</organism>
<name>A0ABS5GUU9_9GAMM</name>
<keyword evidence="1" id="KW-0812">Transmembrane</keyword>
<keyword evidence="3" id="KW-1185">Reference proteome</keyword>
<dbReference type="RefSeq" id="WP_212514482.1">
    <property type="nucleotide sequence ID" value="NZ_CAWQDX010000081.1"/>
</dbReference>
<proteinExistence type="predicted"/>
<dbReference type="EMBL" id="JAGRZL010000056">
    <property type="protein sequence ID" value="MBR7630922.1"/>
    <property type="molecule type" value="Genomic_DNA"/>
</dbReference>
<reference evidence="2 3" key="1">
    <citation type="submission" date="2021-04" db="EMBL/GenBank/DDBJ databases">
        <title>Draft Genome of Aeromonas popoffii ID682, isolated from a natural water source in Idaho.</title>
        <authorList>
            <person name="Testerman T."/>
            <person name="Graf J."/>
        </authorList>
    </citation>
    <scope>NUCLEOTIDE SEQUENCE [LARGE SCALE GENOMIC DNA]</scope>
    <source>
        <strain evidence="2 3">ID682</strain>
    </source>
</reference>
<comment type="caution">
    <text evidence="2">The sequence shown here is derived from an EMBL/GenBank/DDBJ whole genome shotgun (WGS) entry which is preliminary data.</text>
</comment>
<accession>A0ABS5GUU9</accession>
<keyword evidence="1" id="KW-1133">Transmembrane helix</keyword>
<feature type="transmembrane region" description="Helical" evidence="1">
    <location>
        <begin position="48"/>
        <end position="72"/>
    </location>
</feature>